<dbReference type="Proteomes" id="UP001295684">
    <property type="component" value="Unassembled WGS sequence"/>
</dbReference>
<keyword evidence="11" id="KW-1185">Reference proteome</keyword>
<dbReference type="InterPro" id="IPR018316">
    <property type="entry name" value="Tubulin/FtsZ_2-layer-sand-dom"/>
</dbReference>
<keyword evidence="3" id="KW-0493">Microtubule</keyword>
<dbReference type="EMBL" id="CAMPGE010010811">
    <property type="protein sequence ID" value="CAI2369658.1"/>
    <property type="molecule type" value="Genomic_DNA"/>
</dbReference>
<dbReference type="Pfam" id="PF00091">
    <property type="entry name" value="Tubulin"/>
    <property type="match status" value="1"/>
</dbReference>
<dbReference type="PANTHER" id="PTHR11588">
    <property type="entry name" value="TUBULIN"/>
    <property type="match status" value="1"/>
</dbReference>
<dbReference type="Pfam" id="PF03953">
    <property type="entry name" value="Tubulin_C"/>
    <property type="match status" value="1"/>
</dbReference>
<evidence type="ECO:0000256" key="3">
    <source>
        <dbReference type="ARBA" id="ARBA00022701"/>
    </source>
</evidence>
<dbReference type="InterPro" id="IPR023123">
    <property type="entry name" value="Tubulin_C"/>
</dbReference>
<evidence type="ECO:0000313" key="11">
    <source>
        <dbReference type="Proteomes" id="UP001295684"/>
    </source>
</evidence>
<dbReference type="PRINTS" id="PR01162">
    <property type="entry name" value="ALPHATUBULIN"/>
</dbReference>
<dbReference type="GO" id="GO:0016787">
    <property type="term" value="F:hydrolase activity"/>
    <property type="evidence" value="ECO:0007669"/>
    <property type="project" value="UniProtKB-KW"/>
</dbReference>
<keyword evidence="7" id="KW-0342">GTP-binding</keyword>
<dbReference type="Gene3D" id="1.10.287.600">
    <property type="entry name" value="Helix hairpin bin"/>
    <property type="match status" value="1"/>
</dbReference>
<evidence type="ECO:0000259" key="9">
    <source>
        <dbReference type="SMART" id="SM00864"/>
    </source>
</evidence>
<dbReference type="InterPro" id="IPR037103">
    <property type="entry name" value="Tubulin/FtsZ-like_C"/>
</dbReference>
<dbReference type="InterPro" id="IPR003008">
    <property type="entry name" value="Tubulin_FtsZ_GTPase"/>
</dbReference>
<feature type="domain" description="Tubulin/FtsZ GTPase" evidence="9">
    <location>
        <begin position="49"/>
        <end position="245"/>
    </location>
</feature>
<keyword evidence="5" id="KW-0378">Hydrolase</keyword>
<evidence type="ECO:0000256" key="4">
    <source>
        <dbReference type="ARBA" id="ARBA00022741"/>
    </source>
</evidence>
<dbReference type="GO" id="GO:0005874">
    <property type="term" value="C:microtubule"/>
    <property type="evidence" value="ECO:0007669"/>
    <property type="project" value="UniProtKB-KW"/>
</dbReference>
<name>A0AAD1XF49_EUPCR</name>
<dbReference type="InterPro" id="IPR008280">
    <property type="entry name" value="Tub_FtsZ_C"/>
</dbReference>
<keyword evidence="4" id="KW-0547">Nucleotide-binding</keyword>
<dbReference type="GO" id="GO:0005200">
    <property type="term" value="F:structural constituent of cytoskeleton"/>
    <property type="evidence" value="ECO:0007669"/>
    <property type="project" value="InterPro"/>
</dbReference>
<dbReference type="InterPro" id="IPR002452">
    <property type="entry name" value="Alpha_tubulin"/>
</dbReference>
<evidence type="ECO:0000256" key="7">
    <source>
        <dbReference type="ARBA" id="ARBA00023134"/>
    </source>
</evidence>
<evidence type="ECO:0000256" key="1">
    <source>
        <dbReference type="ARBA" id="ARBA00009636"/>
    </source>
</evidence>
<dbReference type="InterPro" id="IPR000217">
    <property type="entry name" value="Tubulin"/>
</dbReference>
<evidence type="ECO:0000256" key="5">
    <source>
        <dbReference type="ARBA" id="ARBA00022801"/>
    </source>
</evidence>
<dbReference type="SMART" id="SM00864">
    <property type="entry name" value="Tubulin"/>
    <property type="match status" value="1"/>
</dbReference>
<evidence type="ECO:0000256" key="8">
    <source>
        <dbReference type="ARBA" id="ARBA00049117"/>
    </source>
</evidence>
<comment type="similarity">
    <text evidence="1">Belongs to the tubulin family.</text>
</comment>
<evidence type="ECO:0000256" key="6">
    <source>
        <dbReference type="ARBA" id="ARBA00022990"/>
    </source>
</evidence>
<dbReference type="InterPro" id="IPR036525">
    <property type="entry name" value="Tubulin/FtsZ_GTPase_sf"/>
</dbReference>
<comment type="caution">
    <text evidence="10">The sequence shown here is derived from an EMBL/GenBank/DDBJ whole genome shotgun (WGS) entry which is preliminary data.</text>
</comment>
<evidence type="ECO:0000313" key="10">
    <source>
        <dbReference type="EMBL" id="CAI2369658.1"/>
    </source>
</evidence>
<dbReference type="Gene3D" id="3.40.50.1440">
    <property type="entry name" value="Tubulin/FtsZ, GTPase domain"/>
    <property type="match status" value="1"/>
</dbReference>
<gene>
    <name evidence="10" type="ORF">ECRASSUSDP1_LOCUS10961</name>
</gene>
<accession>A0AAD1XF49</accession>
<dbReference type="Gene3D" id="3.30.1330.20">
    <property type="entry name" value="Tubulin/FtsZ, C-terminal domain"/>
    <property type="match status" value="1"/>
</dbReference>
<reference evidence="10" key="1">
    <citation type="submission" date="2023-07" db="EMBL/GenBank/DDBJ databases">
        <authorList>
            <consortium name="AG Swart"/>
            <person name="Singh M."/>
            <person name="Singh A."/>
            <person name="Seah K."/>
            <person name="Emmerich C."/>
        </authorList>
    </citation>
    <scope>NUCLEOTIDE SEQUENCE</scope>
    <source>
        <strain evidence="10">DP1</strain>
    </source>
</reference>
<dbReference type="SUPFAM" id="SSF55307">
    <property type="entry name" value="Tubulin C-terminal domain-like"/>
    <property type="match status" value="1"/>
</dbReference>
<dbReference type="PRINTS" id="PR01161">
    <property type="entry name" value="TUBULIN"/>
</dbReference>
<dbReference type="AlphaFoldDB" id="A0AAD1XF49"/>
<keyword evidence="6" id="KW-0007">Acetylation</keyword>
<comment type="catalytic activity">
    <reaction evidence="8">
        <text>GTP + H2O = GDP + phosphate + H(+)</text>
        <dbReference type="Rhea" id="RHEA:19669"/>
        <dbReference type="ChEBI" id="CHEBI:15377"/>
        <dbReference type="ChEBI" id="CHEBI:15378"/>
        <dbReference type="ChEBI" id="CHEBI:37565"/>
        <dbReference type="ChEBI" id="CHEBI:43474"/>
        <dbReference type="ChEBI" id="CHEBI:58189"/>
    </reaction>
    <physiologicalReaction direction="left-to-right" evidence="8">
        <dbReference type="Rhea" id="RHEA:19670"/>
    </physiologicalReaction>
</comment>
<dbReference type="GO" id="GO:0007017">
    <property type="term" value="P:microtubule-based process"/>
    <property type="evidence" value="ECO:0007669"/>
    <property type="project" value="InterPro"/>
</dbReference>
<dbReference type="GO" id="GO:0005525">
    <property type="term" value="F:GTP binding"/>
    <property type="evidence" value="ECO:0007669"/>
    <property type="project" value="UniProtKB-KW"/>
</dbReference>
<organism evidence="10 11">
    <name type="scientific">Euplotes crassus</name>
    <dbReference type="NCBI Taxonomy" id="5936"/>
    <lineage>
        <taxon>Eukaryota</taxon>
        <taxon>Sar</taxon>
        <taxon>Alveolata</taxon>
        <taxon>Ciliophora</taxon>
        <taxon>Intramacronucleata</taxon>
        <taxon>Spirotrichea</taxon>
        <taxon>Hypotrichia</taxon>
        <taxon>Euplotida</taxon>
        <taxon>Euplotidae</taxon>
        <taxon>Moneuplotes</taxon>
    </lineage>
</organism>
<proteinExistence type="inferred from homology"/>
<protein>
    <recommendedName>
        <fullName evidence="9">Tubulin/FtsZ GTPase domain-containing protein</fullName>
    </recommendedName>
</protein>
<keyword evidence="2" id="KW-0963">Cytoplasm</keyword>
<evidence type="ECO:0000256" key="2">
    <source>
        <dbReference type="ARBA" id="ARBA00022490"/>
    </source>
</evidence>
<sequence length="441" mass="49494">MKDIISFHVGNAGQQIGDSTWQLFCIEHGIQPDATRVYERPYQGEQDFFHSFFTEHPDQTYSPKAVFVDSEPSSSLQVSEGELSKVYSLQSFVLRETDTRRHSLEPEEAASGGLVERAIEAVRLEAEASDGVGGFIGTSSLCGFTGSKLNSELLQQLSDEYPGITKMQVSLYPCNIAENVTECYNCVLNCESLIEDVDLNFVMDNKAAFGICKEYLKLETPNLTNINRVIAQAMASITCTMRFDSCMNQNLDEMLQNLVPVKGLNFILTANASYVPSTKVRESPSTEEVTRDLFDSSACLSSCEPINGRYISLNVSYRGMHIPKFVSIALYEHRPRINYVPWEVCGMKCGICYNSPKVYEGKEMALVSKGGVKLANNTAVCSVFEPIEEKFDQLYSRRAFVKSYNELGYEADDFEASRDKWSDLIYRYQTASQATQYDLDD</sequence>
<dbReference type="SUPFAM" id="SSF52490">
    <property type="entry name" value="Tubulin nucleotide-binding domain-like"/>
    <property type="match status" value="1"/>
</dbReference>